<feature type="region of interest" description="Disordered" evidence="3">
    <location>
        <begin position="183"/>
        <end position="225"/>
    </location>
</feature>
<evidence type="ECO:0000256" key="2">
    <source>
        <dbReference type="SAM" id="Coils"/>
    </source>
</evidence>
<keyword evidence="5" id="KW-1185">Reference proteome</keyword>
<comment type="caution">
    <text evidence="4">The sequence shown here is derived from an EMBL/GenBank/DDBJ whole genome shotgun (WGS) entry which is preliminary data.</text>
</comment>
<name>A0A5D0CRT9_9BACL</name>
<dbReference type="RefSeq" id="WP_148455415.1">
    <property type="nucleotide sequence ID" value="NZ_VSDO01000004.1"/>
</dbReference>
<protein>
    <submittedName>
        <fullName evidence="4">PspA/IM30 family protein</fullName>
    </submittedName>
</protein>
<dbReference type="AlphaFoldDB" id="A0A5D0CRT9"/>
<feature type="coiled-coil region" evidence="2">
    <location>
        <begin position="87"/>
        <end position="149"/>
    </location>
</feature>
<dbReference type="Proteomes" id="UP000325218">
    <property type="component" value="Unassembled WGS sequence"/>
</dbReference>
<feature type="compositionally biased region" description="Basic and acidic residues" evidence="3">
    <location>
        <begin position="210"/>
        <end position="225"/>
    </location>
</feature>
<sequence>MSLFNRIANITKASLHEALNKLEDPVLMTGQYLRNLEEDLHIAENMLREQRMNASVRERQSEDAAANAKQSEVRALSALEAGDEAAARAATAAKIRYEEQAQQYAAEAADARERVTELEFRLQEGKEEYARLKEKRNELAARARKVEEREQIARPNISHGLDYGAAARGFERMEEKILEWEAGSQLSGRTFPAGKSPQAVGSSEDAAVNEELRRMKEQLDSRKSE</sequence>
<dbReference type="OrthoDB" id="9779630at2"/>
<evidence type="ECO:0000256" key="1">
    <source>
        <dbReference type="ARBA" id="ARBA00043985"/>
    </source>
</evidence>
<dbReference type="EMBL" id="VSDO01000004">
    <property type="protein sequence ID" value="TYA11507.1"/>
    <property type="molecule type" value="Genomic_DNA"/>
</dbReference>
<comment type="similarity">
    <text evidence="1">Belongs to the PspA/Vipp/IM30 family.</text>
</comment>
<reference evidence="4 5" key="1">
    <citation type="submission" date="2019-08" db="EMBL/GenBank/DDBJ databases">
        <title>Genome sequencing of Paenibacillus faecis DSM 23593(T).</title>
        <authorList>
            <person name="Kook J.-K."/>
            <person name="Park S.-N."/>
            <person name="Lim Y.K."/>
        </authorList>
    </citation>
    <scope>NUCLEOTIDE SEQUENCE [LARGE SCALE GENOMIC DNA]</scope>
    <source>
        <strain evidence="4 5">DSM 23593</strain>
    </source>
</reference>
<dbReference type="InterPro" id="IPR007157">
    <property type="entry name" value="PspA_VIPP1"/>
</dbReference>
<evidence type="ECO:0000313" key="4">
    <source>
        <dbReference type="EMBL" id="TYA11507.1"/>
    </source>
</evidence>
<proteinExistence type="inferred from homology"/>
<evidence type="ECO:0000256" key="3">
    <source>
        <dbReference type="SAM" id="MobiDB-lite"/>
    </source>
</evidence>
<dbReference type="PANTHER" id="PTHR31088">
    <property type="entry name" value="MEMBRANE-ASSOCIATED PROTEIN VIPP1, CHLOROPLASTIC"/>
    <property type="match status" value="1"/>
</dbReference>
<dbReference type="Pfam" id="PF04012">
    <property type="entry name" value="PspA_IM30"/>
    <property type="match status" value="1"/>
</dbReference>
<keyword evidence="2" id="KW-0175">Coiled coil</keyword>
<accession>A0A5D0CRT9</accession>
<dbReference type="PANTHER" id="PTHR31088:SF6">
    <property type="entry name" value="PHAGE SHOCK PROTEIN A"/>
    <property type="match status" value="1"/>
</dbReference>
<gene>
    <name evidence="4" type="ORF">FRY98_20420</name>
</gene>
<organism evidence="4 5">
    <name type="scientific">Paenibacillus faecis</name>
    <dbReference type="NCBI Taxonomy" id="862114"/>
    <lineage>
        <taxon>Bacteria</taxon>
        <taxon>Bacillati</taxon>
        <taxon>Bacillota</taxon>
        <taxon>Bacilli</taxon>
        <taxon>Bacillales</taxon>
        <taxon>Paenibacillaceae</taxon>
        <taxon>Paenibacillus</taxon>
    </lineage>
</organism>
<evidence type="ECO:0000313" key="5">
    <source>
        <dbReference type="Proteomes" id="UP000325218"/>
    </source>
</evidence>